<comment type="caution">
    <text evidence="2">The sequence shown here is derived from an EMBL/GenBank/DDBJ whole genome shotgun (WGS) entry which is preliminary data.</text>
</comment>
<protein>
    <recommendedName>
        <fullName evidence="3">Ammonia monooxygenase</fullName>
    </recommendedName>
</protein>
<feature type="transmembrane region" description="Helical" evidence="1">
    <location>
        <begin position="165"/>
        <end position="183"/>
    </location>
</feature>
<feature type="transmembrane region" description="Helical" evidence="1">
    <location>
        <begin position="259"/>
        <end position="277"/>
    </location>
</feature>
<name>A0A645CA40_9ZZZZ</name>
<dbReference type="AlphaFoldDB" id="A0A645CA40"/>
<accession>A0A645CA40</accession>
<evidence type="ECO:0008006" key="3">
    <source>
        <dbReference type="Google" id="ProtNLM"/>
    </source>
</evidence>
<feature type="transmembrane region" description="Helical" evidence="1">
    <location>
        <begin position="141"/>
        <end position="159"/>
    </location>
</feature>
<dbReference type="Pfam" id="PF05145">
    <property type="entry name" value="AbrB"/>
    <property type="match status" value="1"/>
</dbReference>
<proteinExistence type="predicted"/>
<feature type="transmembrane region" description="Helical" evidence="1">
    <location>
        <begin position="20"/>
        <end position="38"/>
    </location>
</feature>
<evidence type="ECO:0000313" key="2">
    <source>
        <dbReference type="EMBL" id="MPM73794.1"/>
    </source>
</evidence>
<evidence type="ECO:0000256" key="1">
    <source>
        <dbReference type="SAM" id="Phobius"/>
    </source>
</evidence>
<keyword evidence="1" id="KW-1133">Transmembrane helix</keyword>
<dbReference type="InterPro" id="IPR007820">
    <property type="entry name" value="AbrB_fam"/>
</dbReference>
<dbReference type="GO" id="GO:0016020">
    <property type="term" value="C:membrane"/>
    <property type="evidence" value="ECO:0007669"/>
    <property type="project" value="InterPro"/>
</dbReference>
<feature type="transmembrane region" description="Helical" evidence="1">
    <location>
        <begin position="115"/>
        <end position="134"/>
    </location>
</feature>
<feature type="transmembrane region" description="Helical" evidence="1">
    <location>
        <begin position="84"/>
        <end position="103"/>
    </location>
</feature>
<dbReference type="PANTHER" id="PTHR38457">
    <property type="entry name" value="REGULATOR ABRB-RELATED"/>
    <property type="match status" value="1"/>
</dbReference>
<keyword evidence="1" id="KW-0472">Membrane</keyword>
<dbReference type="NCBIfam" id="TIGR03082">
    <property type="entry name" value="Gneg_AbrB_dup"/>
    <property type="match status" value="1"/>
</dbReference>
<keyword evidence="1" id="KW-0812">Transmembrane</keyword>
<organism evidence="2">
    <name type="scientific">bioreactor metagenome</name>
    <dbReference type="NCBI Taxonomy" id="1076179"/>
    <lineage>
        <taxon>unclassified sequences</taxon>
        <taxon>metagenomes</taxon>
        <taxon>ecological metagenomes</taxon>
    </lineage>
</organism>
<reference evidence="2" key="1">
    <citation type="submission" date="2019-08" db="EMBL/GenBank/DDBJ databases">
        <authorList>
            <person name="Kucharzyk K."/>
            <person name="Murdoch R.W."/>
            <person name="Higgins S."/>
            <person name="Loffler F."/>
        </authorList>
    </citation>
    <scope>NUCLEOTIDE SEQUENCE</scope>
</reference>
<feature type="transmembrane region" description="Helical" evidence="1">
    <location>
        <begin position="195"/>
        <end position="219"/>
    </location>
</feature>
<dbReference type="InterPro" id="IPR017516">
    <property type="entry name" value="AbrB_dup"/>
</dbReference>
<sequence>MGSSFTLGTMHQIAAQLPAMLAATISTVLFSLFIGYLTHKKTGISLASSVLGSTPGGMTQMVVLSEEVPDSDTTVVTFIQTLRLLSVVFIVPFLAIHGLPNGLDSAGSAPLVSSFIPNAELIFGITAIASALVANALNFPTAFLLGPVIGTAVLVLAGFQPPPVPTLLVISAQLFIGVYLGVTTKPANLENWKQLLPYTIGGGIGIVLFSLGAGYLLTFWHNIDIITAFLSTAPGGMTEMGITAINVGADISIITAYQLFRLLFMLIILPPALKWWLGSRKSAENSL</sequence>
<dbReference type="GO" id="GO:0010468">
    <property type="term" value="P:regulation of gene expression"/>
    <property type="evidence" value="ECO:0007669"/>
    <property type="project" value="InterPro"/>
</dbReference>
<feature type="transmembrane region" description="Helical" evidence="1">
    <location>
        <begin position="225"/>
        <end position="247"/>
    </location>
</feature>
<dbReference type="EMBL" id="VSSQ01025572">
    <property type="protein sequence ID" value="MPM73794.1"/>
    <property type="molecule type" value="Genomic_DNA"/>
</dbReference>
<dbReference type="PANTHER" id="PTHR38457:SF1">
    <property type="entry name" value="REGULATOR ABRB-RELATED"/>
    <property type="match status" value="1"/>
</dbReference>
<gene>
    <name evidence="2" type="ORF">SDC9_120779</name>
</gene>